<keyword evidence="3" id="KW-0238">DNA-binding</keyword>
<evidence type="ECO:0000256" key="5">
    <source>
        <dbReference type="ARBA" id="ARBA00023242"/>
    </source>
</evidence>
<name>A0ABD1HQ77_SALDI</name>
<evidence type="ECO:0000256" key="2">
    <source>
        <dbReference type="ARBA" id="ARBA00023015"/>
    </source>
</evidence>
<dbReference type="SUPFAM" id="SSF55455">
    <property type="entry name" value="SRF-like"/>
    <property type="match status" value="1"/>
</dbReference>
<dbReference type="Proteomes" id="UP001567538">
    <property type="component" value="Unassembled WGS sequence"/>
</dbReference>
<dbReference type="EMBL" id="JBEAFC010000004">
    <property type="protein sequence ID" value="KAL1558619.1"/>
    <property type="molecule type" value="Genomic_DNA"/>
</dbReference>
<gene>
    <name evidence="7" type="ORF">AAHA92_09061</name>
</gene>
<dbReference type="AlphaFoldDB" id="A0ABD1HQ77"/>
<keyword evidence="4" id="KW-0804">Transcription</keyword>
<evidence type="ECO:0000256" key="3">
    <source>
        <dbReference type="ARBA" id="ARBA00023125"/>
    </source>
</evidence>
<comment type="caution">
    <text evidence="7">The sequence shown here is derived from an EMBL/GenBank/DDBJ whole genome shotgun (WGS) entry which is preliminary data.</text>
</comment>
<evidence type="ECO:0000259" key="6">
    <source>
        <dbReference type="PROSITE" id="PS50066"/>
    </source>
</evidence>
<dbReference type="FunFam" id="3.40.1810.10:FF:000006">
    <property type="entry name" value="Agamous-like MADS-box protein AGL62"/>
    <property type="match status" value="1"/>
</dbReference>
<keyword evidence="2" id="KW-0805">Transcription regulation</keyword>
<dbReference type="PANTHER" id="PTHR11945:SF776">
    <property type="entry name" value="AGAMOUS-LIKE 50-RELATED"/>
    <property type="match status" value="1"/>
</dbReference>
<accession>A0ABD1HQ77</accession>
<proteinExistence type="predicted"/>
<dbReference type="PANTHER" id="PTHR11945">
    <property type="entry name" value="MADS BOX PROTEIN"/>
    <property type="match status" value="1"/>
</dbReference>
<organism evidence="7 8">
    <name type="scientific">Salvia divinorum</name>
    <name type="common">Maria pastora</name>
    <name type="synonym">Diviner's sage</name>
    <dbReference type="NCBI Taxonomy" id="28513"/>
    <lineage>
        <taxon>Eukaryota</taxon>
        <taxon>Viridiplantae</taxon>
        <taxon>Streptophyta</taxon>
        <taxon>Embryophyta</taxon>
        <taxon>Tracheophyta</taxon>
        <taxon>Spermatophyta</taxon>
        <taxon>Magnoliopsida</taxon>
        <taxon>eudicotyledons</taxon>
        <taxon>Gunneridae</taxon>
        <taxon>Pentapetalae</taxon>
        <taxon>asterids</taxon>
        <taxon>lamiids</taxon>
        <taxon>Lamiales</taxon>
        <taxon>Lamiaceae</taxon>
        <taxon>Nepetoideae</taxon>
        <taxon>Mentheae</taxon>
        <taxon>Salviinae</taxon>
        <taxon>Salvia</taxon>
        <taxon>Salvia subgen. Calosphace</taxon>
    </lineage>
</organism>
<dbReference type="Pfam" id="PF00319">
    <property type="entry name" value="SRF-TF"/>
    <property type="match status" value="1"/>
</dbReference>
<evidence type="ECO:0000256" key="4">
    <source>
        <dbReference type="ARBA" id="ARBA00023163"/>
    </source>
</evidence>
<dbReference type="GO" id="GO:0005634">
    <property type="term" value="C:nucleus"/>
    <property type="evidence" value="ECO:0007669"/>
    <property type="project" value="UniProtKB-SubCell"/>
</dbReference>
<dbReference type="PROSITE" id="PS50066">
    <property type="entry name" value="MADS_BOX_2"/>
    <property type="match status" value="1"/>
</dbReference>
<dbReference type="GO" id="GO:0003677">
    <property type="term" value="F:DNA binding"/>
    <property type="evidence" value="ECO:0007669"/>
    <property type="project" value="UniProtKB-KW"/>
</dbReference>
<feature type="domain" description="MADS-box" evidence="6">
    <location>
        <begin position="8"/>
        <end position="68"/>
    </location>
</feature>
<keyword evidence="8" id="KW-1185">Reference proteome</keyword>
<evidence type="ECO:0000256" key="1">
    <source>
        <dbReference type="ARBA" id="ARBA00004123"/>
    </source>
</evidence>
<evidence type="ECO:0000313" key="7">
    <source>
        <dbReference type="EMBL" id="KAL1558619.1"/>
    </source>
</evidence>
<sequence>MDQKKTSKGRQKIAIEKIEKENDCYATFSKRRQGLFKKASELSTLCEADVGLFVFSPTGKPFSFFHPSMEPVVSRFLSGGGADDAARLAEAFSRTRVRQLNQMIDKIGDKLDDEVEREKELDQVAAKRERWWEMPVENLDKEQLEQLIVFMRNLQSELHKMH</sequence>
<evidence type="ECO:0000313" key="8">
    <source>
        <dbReference type="Proteomes" id="UP001567538"/>
    </source>
</evidence>
<keyword evidence="5" id="KW-0539">Nucleus</keyword>
<dbReference type="InterPro" id="IPR036879">
    <property type="entry name" value="TF_MADSbox_sf"/>
</dbReference>
<protein>
    <submittedName>
        <fullName evidence="7">Agamous-like MADS-box protein AGL61</fullName>
    </submittedName>
</protein>
<comment type="subcellular location">
    <subcellularLocation>
        <location evidence="1">Nucleus</location>
    </subcellularLocation>
</comment>
<dbReference type="PRINTS" id="PR00404">
    <property type="entry name" value="MADSDOMAIN"/>
</dbReference>
<dbReference type="Gene3D" id="3.40.1810.10">
    <property type="entry name" value="Transcription factor, MADS-box"/>
    <property type="match status" value="1"/>
</dbReference>
<dbReference type="InterPro" id="IPR002100">
    <property type="entry name" value="TF_MADSbox"/>
</dbReference>
<dbReference type="SMART" id="SM00432">
    <property type="entry name" value="MADS"/>
    <property type="match status" value="1"/>
</dbReference>
<reference evidence="7 8" key="1">
    <citation type="submission" date="2024-06" db="EMBL/GenBank/DDBJ databases">
        <title>A chromosome level genome sequence of Diviner's sage (Salvia divinorum).</title>
        <authorList>
            <person name="Ford S.A."/>
            <person name="Ro D.-K."/>
            <person name="Ness R.W."/>
            <person name="Phillips M.A."/>
        </authorList>
    </citation>
    <scope>NUCLEOTIDE SEQUENCE [LARGE SCALE GENOMIC DNA]</scope>
    <source>
        <strain evidence="7">SAF-2024a</strain>
        <tissue evidence="7">Leaf</tissue>
    </source>
</reference>